<dbReference type="GO" id="GO:0030488">
    <property type="term" value="P:tRNA methylation"/>
    <property type="evidence" value="ECO:0007669"/>
    <property type="project" value="TreeGrafter"/>
</dbReference>
<dbReference type="EMBL" id="QKZI01000006">
    <property type="protein sequence ID" value="PZX03698.1"/>
    <property type="molecule type" value="Genomic_DNA"/>
</dbReference>
<dbReference type="PANTHER" id="PTHR14911">
    <property type="entry name" value="THUMP DOMAIN-CONTAINING"/>
    <property type="match status" value="1"/>
</dbReference>
<gene>
    <name evidence="2" type="ORF">C7437_106123</name>
</gene>
<dbReference type="Pfam" id="PF01170">
    <property type="entry name" value="UPF0020"/>
    <property type="match status" value="1"/>
</dbReference>
<dbReference type="AlphaFoldDB" id="A0A2W7PAS9"/>
<keyword evidence="2" id="KW-0808">Transferase</keyword>
<dbReference type="InterPro" id="IPR029063">
    <property type="entry name" value="SAM-dependent_MTases_sf"/>
</dbReference>
<evidence type="ECO:0000313" key="2">
    <source>
        <dbReference type="EMBL" id="PZX03698.1"/>
    </source>
</evidence>
<sequence length="317" mass="35958">MTNISRESAFIYTFAYNDAERSLCHLEMRSFFGADTETKIIKSHVKINPSRSPFMKGRVEILADGDTVEEIIAKAPAFGSEEETNKVIFLKINDRQGIDKVENNERLQIERAIGSEMQGEFDLHNPNQLYAIVPFKGRWYFGMYTKSEPIWFKHMKKPREYSTALSTRVARSVANIAVPNPEGIIAIDPCCGIGTVLVEALSMGIDIVGRDINPLVCDGSRENIAYFGLTGDVKKSAIEEIVESYDVAIIDLPYNLYTHATWDEQFTILKHARRIAKKVVIVTIESMDERLEEVGFQVIDRCVTMKQQFSREIVVCK</sequence>
<dbReference type="Gene3D" id="3.40.50.150">
    <property type="entry name" value="Vaccinia Virus protein VP39"/>
    <property type="match status" value="1"/>
</dbReference>
<keyword evidence="3" id="KW-1185">Reference proteome</keyword>
<dbReference type="PANTHER" id="PTHR14911:SF13">
    <property type="entry name" value="TRNA (GUANINE(6)-N2)-METHYLTRANSFERASE THUMP3"/>
    <property type="match status" value="1"/>
</dbReference>
<dbReference type="RefSeq" id="WP_245909287.1">
    <property type="nucleotide sequence ID" value="NZ_QKZI01000006.1"/>
</dbReference>
<dbReference type="SUPFAM" id="SSF53335">
    <property type="entry name" value="S-adenosyl-L-methionine-dependent methyltransferases"/>
    <property type="match status" value="1"/>
</dbReference>
<name>A0A2W7PAS9_9BACI</name>
<organism evidence="2 3">
    <name type="scientific">Psychrobacillus insolitus</name>
    <dbReference type="NCBI Taxonomy" id="1461"/>
    <lineage>
        <taxon>Bacteria</taxon>
        <taxon>Bacillati</taxon>
        <taxon>Bacillota</taxon>
        <taxon>Bacilli</taxon>
        <taxon>Bacillales</taxon>
        <taxon>Bacillaceae</taxon>
        <taxon>Psychrobacillus</taxon>
    </lineage>
</organism>
<dbReference type="InterPro" id="IPR000241">
    <property type="entry name" value="RlmKL-like_Mtase"/>
</dbReference>
<comment type="caution">
    <text evidence="2">The sequence shown here is derived from an EMBL/GenBank/DDBJ whole genome shotgun (WGS) entry which is preliminary data.</text>
</comment>
<dbReference type="GO" id="GO:0016423">
    <property type="term" value="F:tRNA (guanine) methyltransferase activity"/>
    <property type="evidence" value="ECO:0007669"/>
    <property type="project" value="TreeGrafter"/>
</dbReference>
<feature type="domain" description="Ribosomal RNA large subunit methyltransferase K/L-like methyltransferase" evidence="1">
    <location>
        <begin position="158"/>
        <end position="257"/>
    </location>
</feature>
<evidence type="ECO:0000259" key="1">
    <source>
        <dbReference type="Pfam" id="PF01170"/>
    </source>
</evidence>
<reference evidence="2 3" key="1">
    <citation type="submission" date="2018-06" db="EMBL/GenBank/DDBJ databases">
        <title>Genomic Encyclopedia of Type Strains, Phase IV (KMG-IV): sequencing the most valuable type-strain genomes for metagenomic binning, comparative biology and taxonomic classification.</title>
        <authorList>
            <person name="Goeker M."/>
        </authorList>
    </citation>
    <scope>NUCLEOTIDE SEQUENCE [LARGE SCALE GENOMIC DNA]</scope>
    <source>
        <strain evidence="2 3">DSM 5</strain>
    </source>
</reference>
<evidence type="ECO:0000313" key="3">
    <source>
        <dbReference type="Proteomes" id="UP000248646"/>
    </source>
</evidence>
<dbReference type="Proteomes" id="UP000248646">
    <property type="component" value="Unassembled WGS sequence"/>
</dbReference>
<protein>
    <submittedName>
        <fullName evidence="2">tRNA G10 N-methylase Trm11</fullName>
    </submittedName>
</protein>
<dbReference type="CDD" id="cd02440">
    <property type="entry name" value="AdoMet_MTases"/>
    <property type="match status" value="1"/>
</dbReference>
<keyword evidence="2" id="KW-0489">Methyltransferase</keyword>
<accession>A0A2W7PAS9</accession>
<proteinExistence type="predicted"/>